<feature type="compositionally biased region" description="Polar residues" evidence="1">
    <location>
        <begin position="63"/>
        <end position="73"/>
    </location>
</feature>
<sequence>MLTKPLHDGISASNSSFGRLQRNLADDRVLKMRKKRRTAVALGKENLQARGALDWDEEGSPKPASTTRVSSPHGSKPQTPTLEPQPQPITFASEAPEGADAEDGDYIATNEAAASLVKPMLFAGPSAAGLHSSLARGPCEGPCRVLGFFGMFLFHGFIVCPLHPQLTVIPLANLAHHLKNSRHSFIMHRKLNDDEPVTSTTFHRSKKDALVDFATHVGECSSIASSQSLDDLRGSVEVDGPCLAPEGISTRTGLTPCKSYTSLRYQCPSCLYWLSYNHSKGSAKHLLKVHLKKCCPSQYSKFMEAAKELWTQRLFLSSTKVGEEEQAVVVEEEGSGETKANSHLFKFLILPRGGNQTTWNRFPLAANFLLPLKLWFQIHRGPKTIQLLIAVPTLDLVWDSQSNEPKRRLEKGLLRLKRVLLLYLREALRYIELKPYSFRRVLGHGVSSIHKVASDNSLYKPCAALTSVIGFMLRLELIGREQDQKMLRGLGRFKLRSSPDQKGALDFLYDLLMRPEGEPELLSMQRALHALCSLLLKPKSPVAGIMAYPTDQWLFVLGYRNGNSYAHPAHLYARCGALQIAFQLILVQMARLHGTRQDCYEPSSMIVELADHERCDDVDLGEGDEDDIDPLQRPYEVEDDHPSYLVGTEPHGHDAPATRFIIDSMPYISATPIDGLVTPFNRMKLLSSAMYAGAKAASSRHAVKHAAVTSMDHVIKVAHPGAEPTTIDLRKWSLAVVTSMSNYRDSIQALLPPNFPIAQFPFSQLTDDYSRAEIFKQPQNAALLDPLRESIRRQIFETFGIFGVSGVNSEACVRWLDAAQSSLKQLAVVFALTSGISPPQHEYRVTYDSTSNETRGLWLLPNQVVLWGNPMARPKDDDLLPAVYMVPSLISPVLMFDITILRPIACQIIRSLSRDDTIYATSIWAHYRRQAHGTYHWTGPEISAPVEDHTLSTLGTAFTPSSIRVLLHSTFYHCFPDLVKQSRDSIVDKAAQHLNATSLAHYGRLATFPPFKHLRFDQPLRFINLSLVWLAMLGVEVPSVACKVKFHRVEDFEGVTYARYRQ</sequence>
<proteinExistence type="predicted"/>
<feature type="compositionally biased region" description="Low complexity" evidence="1">
    <location>
        <begin position="77"/>
        <end position="90"/>
    </location>
</feature>
<organism evidence="2 3">
    <name type="scientific">Hohenbuehelia grisea</name>
    <dbReference type="NCBI Taxonomy" id="104357"/>
    <lineage>
        <taxon>Eukaryota</taxon>
        <taxon>Fungi</taxon>
        <taxon>Dikarya</taxon>
        <taxon>Basidiomycota</taxon>
        <taxon>Agaricomycotina</taxon>
        <taxon>Agaricomycetes</taxon>
        <taxon>Agaricomycetidae</taxon>
        <taxon>Agaricales</taxon>
        <taxon>Pleurotineae</taxon>
        <taxon>Pleurotaceae</taxon>
        <taxon>Hohenbuehelia</taxon>
    </lineage>
</organism>
<keyword evidence="3" id="KW-1185">Reference proteome</keyword>
<name>A0ABR3JPP1_9AGAR</name>
<evidence type="ECO:0000313" key="2">
    <source>
        <dbReference type="EMBL" id="KAL0957783.1"/>
    </source>
</evidence>
<dbReference type="EMBL" id="JASNQZ010000005">
    <property type="protein sequence ID" value="KAL0957783.1"/>
    <property type="molecule type" value="Genomic_DNA"/>
</dbReference>
<feature type="region of interest" description="Disordered" evidence="1">
    <location>
        <begin position="41"/>
        <end position="102"/>
    </location>
</feature>
<evidence type="ECO:0000256" key="1">
    <source>
        <dbReference type="SAM" id="MobiDB-lite"/>
    </source>
</evidence>
<accession>A0ABR3JPP1</accession>
<evidence type="ECO:0000313" key="3">
    <source>
        <dbReference type="Proteomes" id="UP001556367"/>
    </source>
</evidence>
<gene>
    <name evidence="2" type="ORF">HGRIS_001560</name>
</gene>
<reference evidence="3" key="1">
    <citation type="submission" date="2024-06" db="EMBL/GenBank/DDBJ databases">
        <title>Multi-omics analyses provide insights into the biosynthesis of the anticancer antibiotic pleurotin in Hohenbuehelia grisea.</title>
        <authorList>
            <person name="Weaver J.A."/>
            <person name="Alberti F."/>
        </authorList>
    </citation>
    <scope>NUCLEOTIDE SEQUENCE [LARGE SCALE GENOMIC DNA]</scope>
    <source>
        <strain evidence="3">T-177</strain>
    </source>
</reference>
<evidence type="ECO:0008006" key="4">
    <source>
        <dbReference type="Google" id="ProtNLM"/>
    </source>
</evidence>
<comment type="caution">
    <text evidence="2">The sequence shown here is derived from an EMBL/GenBank/DDBJ whole genome shotgun (WGS) entry which is preliminary data.</text>
</comment>
<dbReference type="Proteomes" id="UP001556367">
    <property type="component" value="Unassembled WGS sequence"/>
</dbReference>
<protein>
    <recommendedName>
        <fullName evidence="4">C2H2-type domain-containing protein</fullName>
    </recommendedName>
</protein>